<dbReference type="EMBL" id="SMAR01000004">
    <property type="protein sequence ID" value="TCT42706.1"/>
    <property type="molecule type" value="Genomic_DNA"/>
</dbReference>
<keyword evidence="2 6" id="KW-0812">Transmembrane</keyword>
<organism evidence="7 8">
    <name type="scientific">Martelella mediterranea</name>
    <dbReference type="NCBI Taxonomy" id="293089"/>
    <lineage>
        <taxon>Bacteria</taxon>
        <taxon>Pseudomonadati</taxon>
        <taxon>Pseudomonadota</taxon>
        <taxon>Alphaproteobacteria</taxon>
        <taxon>Hyphomicrobiales</taxon>
        <taxon>Aurantimonadaceae</taxon>
        <taxon>Martelella</taxon>
    </lineage>
</organism>
<protein>
    <recommendedName>
        <fullName evidence="9">Inner membrane protein</fullName>
    </recommendedName>
</protein>
<evidence type="ECO:0000256" key="6">
    <source>
        <dbReference type="SAM" id="Phobius"/>
    </source>
</evidence>
<keyword evidence="4 6" id="KW-0472">Membrane</keyword>
<feature type="compositionally biased region" description="Basic and acidic residues" evidence="5">
    <location>
        <begin position="59"/>
        <end position="73"/>
    </location>
</feature>
<dbReference type="GO" id="GO:0016020">
    <property type="term" value="C:membrane"/>
    <property type="evidence" value="ECO:0007669"/>
    <property type="project" value="UniProtKB-SubCell"/>
</dbReference>
<evidence type="ECO:0000313" key="8">
    <source>
        <dbReference type="Proteomes" id="UP000295097"/>
    </source>
</evidence>
<evidence type="ECO:0000256" key="1">
    <source>
        <dbReference type="ARBA" id="ARBA00004370"/>
    </source>
</evidence>
<evidence type="ECO:0000256" key="2">
    <source>
        <dbReference type="ARBA" id="ARBA00022692"/>
    </source>
</evidence>
<comment type="subcellular location">
    <subcellularLocation>
        <location evidence="1">Membrane</location>
    </subcellularLocation>
</comment>
<evidence type="ECO:0000256" key="4">
    <source>
        <dbReference type="ARBA" id="ARBA00023136"/>
    </source>
</evidence>
<reference evidence="7 8" key="1">
    <citation type="submission" date="2019-03" db="EMBL/GenBank/DDBJ databases">
        <title>Freshwater and sediment microbial communities from various areas in North America, analyzing microbe dynamics in response to fracking.</title>
        <authorList>
            <person name="Lamendella R."/>
        </authorList>
    </citation>
    <scope>NUCLEOTIDE SEQUENCE [LARGE SCALE GENOMIC DNA]</scope>
    <source>
        <strain evidence="7 8">175.2</strain>
    </source>
</reference>
<accession>A0A4R3NX66</accession>
<proteinExistence type="predicted"/>
<dbReference type="AlphaFoldDB" id="A0A4R3NX66"/>
<feature type="compositionally biased region" description="Polar residues" evidence="5">
    <location>
        <begin position="22"/>
        <end position="33"/>
    </location>
</feature>
<dbReference type="InterPro" id="IPR019133">
    <property type="entry name" value="MIC60"/>
</dbReference>
<dbReference type="Pfam" id="PF09731">
    <property type="entry name" value="Mitofilin"/>
    <property type="match status" value="1"/>
</dbReference>
<feature type="region of interest" description="Disordered" evidence="5">
    <location>
        <begin position="1"/>
        <end position="124"/>
    </location>
</feature>
<feature type="transmembrane region" description="Helical" evidence="6">
    <location>
        <begin position="129"/>
        <end position="150"/>
    </location>
</feature>
<feature type="compositionally biased region" description="Basic and acidic residues" evidence="5">
    <location>
        <begin position="11"/>
        <end position="21"/>
    </location>
</feature>
<feature type="compositionally biased region" description="Low complexity" evidence="5">
    <location>
        <begin position="48"/>
        <end position="57"/>
    </location>
</feature>
<dbReference type="RefSeq" id="WP_132308751.1">
    <property type="nucleotide sequence ID" value="NZ_SMAR01000004.1"/>
</dbReference>
<evidence type="ECO:0000256" key="3">
    <source>
        <dbReference type="ARBA" id="ARBA00022989"/>
    </source>
</evidence>
<evidence type="ECO:0008006" key="9">
    <source>
        <dbReference type="Google" id="ProtNLM"/>
    </source>
</evidence>
<evidence type="ECO:0000313" key="7">
    <source>
        <dbReference type="EMBL" id="TCT42706.1"/>
    </source>
</evidence>
<comment type="caution">
    <text evidence="7">The sequence shown here is derived from an EMBL/GenBank/DDBJ whole genome shotgun (WGS) entry which is preliminary data.</text>
</comment>
<gene>
    <name evidence="7" type="ORF">EDC90_10045</name>
</gene>
<feature type="compositionally biased region" description="Basic and acidic residues" evidence="5">
    <location>
        <begin position="95"/>
        <end position="124"/>
    </location>
</feature>
<dbReference type="OrthoDB" id="8480612at2"/>
<keyword evidence="3 6" id="KW-1133">Transmembrane helix</keyword>
<dbReference type="Gene3D" id="1.10.287.1490">
    <property type="match status" value="1"/>
</dbReference>
<sequence>MVSDTPSQPPKKQENNEEHQTSAENVTQDTSGSADGPAAPKENDEAVKTAMADVAAAIKRHEEHGSEDNREEASGDTDEDDVGSERSNARPAQASEHDADQDAGKTADKDTLDQQSSVEEKPERNKAGLIPLLAAGVAGGAVVLVGGLVLQSFGLLGGAQNGSIEARFESGMNELREQINGMASGSNQAASASAAAVSQLQEDVATLQKKLQSVSEAASKAASSSGSASGASPELQKTVSDLEAEIASLKSSLTSDTGTVQSLQSGLSDLKGSLSSQADQLNGKIAALEKKIDQPGKDLIVARAIAAAGLSSAIDRGGSFARELKTYRQVSPDDAALQQLSDMAASGIPTREQLTSQFTGLADSIIRAADQPAQDEGVVRRLISSAKGLITVRPVGNVEGDSTPAIVARIENDLKIGELQKAANEWNKLPAASKEVSSSFETALNARITADTLVAKTLQQAIGSMTGQAGQPDQAN</sequence>
<evidence type="ECO:0000256" key="5">
    <source>
        <dbReference type="SAM" id="MobiDB-lite"/>
    </source>
</evidence>
<dbReference type="Proteomes" id="UP000295097">
    <property type="component" value="Unassembled WGS sequence"/>
</dbReference>
<keyword evidence="8" id="KW-1185">Reference proteome</keyword>
<name>A0A4R3NX66_9HYPH</name>